<reference evidence="3 4" key="1">
    <citation type="journal article" date="2019" name="Nat. Microbiol.">
        <title>Mediterranean grassland soil C-N compound turnover is dependent on rainfall and depth, and is mediated by genomically divergent microorganisms.</title>
        <authorList>
            <person name="Diamond S."/>
            <person name="Andeer P.F."/>
            <person name="Li Z."/>
            <person name="Crits-Christoph A."/>
            <person name="Burstein D."/>
            <person name="Anantharaman K."/>
            <person name="Lane K.R."/>
            <person name="Thomas B.C."/>
            <person name="Pan C."/>
            <person name="Northen T.R."/>
            <person name="Banfield J.F."/>
        </authorList>
    </citation>
    <scope>NUCLEOTIDE SEQUENCE [LARGE SCALE GENOMIC DNA]</scope>
    <source>
        <strain evidence="3">WS_8</strain>
    </source>
</reference>
<evidence type="ECO:0000256" key="1">
    <source>
        <dbReference type="SAM" id="MobiDB-lite"/>
    </source>
</evidence>
<name>A0A538TVQ5_UNCEI</name>
<feature type="domain" description="Mannosylglycerate hydrolase MGH1-like glycoside hydrolase" evidence="2">
    <location>
        <begin position="712"/>
        <end position="881"/>
    </location>
</feature>
<dbReference type="GO" id="GO:0004573">
    <property type="term" value="F:Glc3Man9GlcNAc2 oligosaccharide glucosidase activity"/>
    <property type="evidence" value="ECO:0007669"/>
    <property type="project" value="InterPro"/>
</dbReference>
<dbReference type="AlphaFoldDB" id="A0A538TVQ5"/>
<dbReference type="PANTHER" id="PTHR10412">
    <property type="entry name" value="MANNOSYL-OLIGOSACCHARIDE GLUCOSIDASE"/>
    <property type="match status" value="1"/>
</dbReference>
<dbReference type="InterPro" id="IPR054491">
    <property type="entry name" value="MGH1-like_GH"/>
</dbReference>
<evidence type="ECO:0000259" key="2">
    <source>
        <dbReference type="Pfam" id="PF22422"/>
    </source>
</evidence>
<dbReference type="EMBL" id="VBOY01000031">
    <property type="protein sequence ID" value="TMQ67712.1"/>
    <property type="molecule type" value="Genomic_DNA"/>
</dbReference>
<evidence type="ECO:0000313" key="4">
    <source>
        <dbReference type="Proteomes" id="UP000316609"/>
    </source>
</evidence>
<dbReference type="Pfam" id="PF22422">
    <property type="entry name" value="MGH1-like_GH"/>
    <property type="match status" value="2"/>
</dbReference>
<dbReference type="InterPro" id="IPR012341">
    <property type="entry name" value="6hp_glycosidase-like_sf"/>
</dbReference>
<accession>A0A538TVQ5</accession>
<dbReference type="InterPro" id="IPR008928">
    <property type="entry name" value="6-hairpin_glycosidase_sf"/>
</dbReference>
<dbReference type="PROSITE" id="PS01171">
    <property type="entry name" value="RIBOSOMAL_L21E"/>
    <property type="match status" value="1"/>
</dbReference>
<proteinExistence type="predicted"/>
<gene>
    <name evidence="3" type="ORF">E6K78_03520</name>
</gene>
<dbReference type="GO" id="GO:0006412">
    <property type="term" value="P:translation"/>
    <property type="evidence" value="ECO:0007669"/>
    <property type="project" value="InterPro"/>
</dbReference>
<dbReference type="Proteomes" id="UP000316609">
    <property type="component" value="Unassembled WGS sequence"/>
</dbReference>
<protein>
    <submittedName>
        <fullName evidence="3">Glucosidase</fullName>
    </submittedName>
</protein>
<feature type="domain" description="Mannosylglycerate hydrolase MGH1-like glycoside hydrolase" evidence="2">
    <location>
        <begin position="435"/>
        <end position="657"/>
    </location>
</feature>
<dbReference type="GO" id="GO:0009311">
    <property type="term" value="P:oligosaccharide metabolic process"/>
    <property type="evidence" value="ECO:0007669"/>
    <property type="project" value="InterPro"/>
</dbReference>
<comment type="caution">
    <text evidence="3">The sequence shown here is derived from an EMBL/GenBank/DDBJ whole genome shotgun (WGS) entry which is preliminary data.</text>
</comment>
<dbReference type="InterPro" id="IPR004888">
    <property type="entry name" value="Glycoside_hydrolase_63"/>
</dbReference>
<dbReference type="PANTHER" id="PTHR10412:SF10">
    <property type="entry name" value="GLYCOSYL HYDROLASE FAMILY 63 C-TERMINAL DOMAIN-CONTAINING PROTEIN"/>
    <property type="match status" value="1"/>
</dbReference>
<evidence type="ECO:0000313" key="3">
    <source>
        <dbReference type="EMBL" id="TMQ67712.1"/>
    </source>
</evidence>
<dbReference type="SUPFAM" id="SSF48208">
    <property type="entry name" value="Six-hairpin glycosidases"/>
    <property type="match status" value="1"/>
</dbReference>
<dbReference type="InterPro" id="IPR018259">
    <property type="entry name" value="Ribosomal_eL21_CS"/>
</dbReference>
<dbReference type="Gene3D" id="1.50.10.10">
    <property type="match status" value="2"/>
</dbReference>
<organism evidence="3 4">
    <name type="scientific">Eiseniibacteriota bacterium</name>
    <dbReference type="NCBI Taxonomy" id="2212470"/>
    <lineage>
        <taxon>Bacteria</taxon>
        <taxon>Candidatus Eiseniibacteriota</taxon>
    </lineage>
</organism>
<dbReference type="GO" id="GO:0005840">
    <property type="term" value="C:ribosome"/>
    <property type="evidence" value="ECO:0007669"/>
    <property type="project" value="InterPro"/>
</dbReference>
<feature type="region of interest" description="Disordered" evidence="1">
    <location>
        <begin position="897"/>
        <end position="924"/>
    </location>
</feature>
<sequence>MSAPRVTDAESLRLAEDASREQNWKRWGPYLAERQWSTVREDYSPHGTVWSYFPHDHARSRAYRWGEDGLLGICDRECRLCFALALWNGRDPILKERLFGLTGPEGNHGEDVKECYFYLDSSPTHSYMKALYKYPQREFPYARLVEGNRARGPHDPELELVDTGAFDDQRYFDVIAEYAKASPDDVLIRITVANRGPEAAVFHLLPTLWFRNTWAWGRHGEGYGSKPAIRRGGPSALIADHETLGRFRLVAGAGPYRETPRFLFTENETNVERLFASPNPTPHVKDAFHEHVIRGGAGALHAAREGTKAAAWYRLEIPAESEVTIRLRLSSDDEAPVDPLGEEFDRIFERRIEETEAFYAARLPRGLTADERRVVRQGYAGLLWSKQFYHYVVKGWIEGDPAQPAPPTERRFGRNCDWGHVFNRDVISMPDKWEYPWYAAWDLAFHMIPFAQIDPEFAKHQLLLFMREWYMHPNGQLPAYEFALGDVNPPVHAWACWRVYKMTGARGRRDRLFLERAFQKLLINFTWWVNRKDPDGHHLFSGGFLGLDNIGVFDRSQPLPTGGHLEQADGTAWMAFYCATMLSMALELAAEDAAYQDVASKFFEHFVAITDAMNTLGGAGLWNENDGYYYDQLHMDGRTVPLSVRSLVGVIPLFACEVLEDLVIDRLPGFAKRMYWFLDNRPELAQYVTAVCTAGKDRGHRHGPECHRLLAIPSRDRLTRVLRYVLDENELLSPYGARSVSRAHRDQPFVFRVDGEDYRVDYEPGESTSGLFGGNSNWRGPVWFPLNYLLIEALERYHHFYGDSLTVECPVGSGRMMNLAEVARELSRRLASLFLADANGRRPAHGDDVRFAQDPHWKDLVLFHEYFHGDTGRGLGASHQTGWTALAVRCLEEQGKARARAGGERSRAARERRGETIEHGARSR</sequence>
<dbReference type="GO" id="GO:0003735">
    <property type="term" value="F:structural constituent of ribosome"/>
    <property type="evidence" value="ECO:0007669"/>
    <property type="project" value="InterPro"/>
</dbReference>